<reference evidence="4 5" key="1">
    <citation type="journal article" date="2011" name="Stand. Genomic Sci.">
        <title>Complete genome sequence of Desulfobulbus propionicus type strain (1pr3).</title>
        <authorList>
            <person name="Pagani I."/>
            <person name="Lapidus A."/>
            <person name="Nolan M."/>
            <person name="Lucas S."/>
            <person name="Hammon N."/>
            <person name="Deshpande S."/>
            <person name="Cheng J.F."/>
            <person name="Chertkov O."/>
            <person name="Davenport K."/>
            <person name="Tapia R."/>
            <person name="Han C."/>
            <person name="Goodwin L."/>
            <person name="Pitluck S."/>
            <person name="Liolios K."/>
            <person name="Mavromatis K."/>
            <person name="Ivanova N."/>
            <person name="Mikhailova N."/>
            <person name="Pati A."/>
            <person name="Chen A."/>
            <person name="Palaniappan K."/>
            <person name="Land M."/>
            <person name="Hauser L."/>
            <person name="Chang Y.J."/>
            <person name="Jeffries C.D."/>
            <person name="Detter J.C."/>
            <person name="Brambilla E."/>
            <person name="Kannan K.P."/>
            <person name="Djao O.D."/>
            <person name="Rohde M."/>
            <person name="Pukall R."/>
            <person name="Spring S."/>
            <person name="Goker M."/>
            <person name="Sikorski J."/>
            <person name="Woyke T."/>
            <person name="Bristow J."/>
            <person name="Eisen J.A."/>
            <person name="Markowitz V."/>
            <person name="Hugenholtz P."/>
            <person name="Kyrpides N.C."/>
            <person name="Klenk H.P."/>
        </authorList>
    </citation>
    <scope>NUCLEOTIDE SEQUENCE [LARGE SCALE GENOMIC DNA]</scope>
    <source>
        <strain evidence="5">ATCC 33891 / DSM 2032 / 1pr3</strain>
    </source>
</reference>
<evidence type="ECO:0000256" key="1">
    <source>
        <dbReference type="ARBA" id="ARBA00022723"/>
    </source>
</evidence>
<evidence type="ECO:0000256" key="2">
    <source>
        <dbReference type="ARBA" id="ARBA00022801"/>
    </source>
</evidence>
<keyword evidence="2" id="KW-0378">Hydrolase</keyword>
<dbReference type="AlphaFoldDB" id="A0A7U4DNC7"/>
<proteinExistence type="predicted"/>
<dbReference type="PANTHER" id="PTHR43344">
    <property type="entry name" value="PHOSPHOSERINE PHOSPHATASE"/>
    <property type="match status" value="1"/>
</dbReference>
<evidence type="ECO:0000313" key="4">
    <source>
        <dbReference type="EMBL" id="ADW16884.1"/>
    </source>
</evidence>
<dbReference type="GO" id="GO:0046872">
    <property type="term" value="F:metal ion binding"/>
    <property type="evidence" value="ECO:0007669"/>
    <property type="project" value="UniProtKB-KW"/>
</dbReference>
<dbReference type="GO" id="GO:0016787">
    <property type="term" value="F:hydrolase activity"/>
    <property type="evidence" value="ECO:0007669"/>
    <property type="project" value="UniProtKB-KW"/>
</dbReference>
<dbReference type="Gene3D" id="3.40.50.1000">
    <property type="entry name" value="HAD superfamily/HAD-like"/>
    <property type="match status" value="1"/>
</dbReference>
<evidence type="ECO:0000256" key="3">
    <source>
        <dbReference type="ARBA" id="ARBA00022842"/>
    </source>
</evidence>
<dbReference type="SUPFAM" id="SSF56784">
    <property type="entry name" value="HAD-like"/>
    <property type="match status" value="1"/>
</dbReference>
<accession>A0A7U4DNC7</accession>
<protein>
    <recommendedName>
        <fullName evidence="6">Haloacid dehalogenase-like hydrolase</fullName>
    </recommendedName>
</protein>
<dbReference type="KEGG" id="dpr:Despr_0709"/>
<sequence length="355" mass="39845">MQVQKADISLEEGNWYPENRERITSSLHQIATHASLAQPVAVFDFDNTCIFRDIGQAAFRYQVRHLHYRLTPEQLAAILPPPQGELAGRPMDAVIATLCTAYRQLWPLIVDGRQEQARLLPAYPLFATLLLWFTISARKDARLGPRYVLPFMGKMLAGFTIGELRQLAVEVVRVAGEEPLVEETLHADAPQPIGRIEASYPLGLHVFPEMRTLMHRLAELGIARYVISASTEWLVEGAAQLLGFPVEADHIFGIRVRLNDEQHLTIEDPVSYPTTFREGKAEIIKQWIDGTPVLVAGDADTDYEMLTLPEVPIRLLINRRQNGLISTLYQDPAILLQGIDLTHGCFRPSRESIGA</sequence>
<dbReference type="Proteomes" id="UP000006365">
    <property type="component" value="Chromosome"/>
</dbReference>
<dbReference type="Pfam" id="PF12710">
    <property type="entry name" value="HAD"/>
    <property type="match status" value="1"/>
</dbReference>
<dbReference type="EMBL" id="CP002364">
    <property type="protein sequence ID" value="ADW16884.1"/>
    <property type="molecule type" value="Genomic_DNA"/>
</dbReference>
<evidence type="ECO:0000313" key="5">
    <source>
        <dbReference type="Proteomes" id="UP000006365"/>
    </source>
</evidence>
<name>A0A7U4DNC7_DESPD</name>
<keyword evidence="5" id="KW-1185">Reference proteome</keyword>
<dbReference type="Gene3D" id="1.20.1440.320">
    <property type="match status" value="1"/>
</dbReference>
<dbReference type="InterPro" id="IPR036412">
    <property type="entry name" value="HAD-like_sf"/>
</dbReference>
<evidence type="ECO:0008006" key="6">
    <source>
        <dbReference type="Google" id="ProtNLM"/>
    </source>
</evidence>
<keyword evidence="1" id="KW-0479">Metal-binding</keyword>
<dbReference type="RefSeq" id="WP_015723429.1">
    <property type="nucleotide sequence ID" value="NC_014972.1"/>
</dbReference>
<dbReference type="InterPro" id="IPR050582">
    <property type="entry name" value="HAD-like_SerB"/>
</dbReference>
<organism evidence="4 5">
    <name type="scientific">Desulfobulbus propionicus (strain ATCC 33891 / DSM 2032 / VKM B-1956 / 1pr3)</name>
    <dbReference type="NCBI Taxonomy" id="577650"/>
    <lineage>
        <taxon>Bacteria</taxon>
        <taxon>Pseudomonadati</taxon>
        <taxon>Thermodesulfobacteriota</taxon>
        <taxon>Desulfobulbia</taxon>
        <taxon>Desulfobulbales</taxon>
        <taxon>Desulfobulbaceae</taxon>
        <taxon>Desulfobulbus</taxon>
    </lineage>
</organism>
<keyword evidence="3" id="KW-0460">Magnesium</keyword>
<gene>
    <name evidence="4" type="ordered locus">Despr_0709</name>
</gene>
<dbReference type="PANTHER" id="PTHR43344:SF13">
    <property type="entry name" value="PHOSPHATASE RV3661-RELATED"/>
    <property type="match status" value="1"/>
</dbReference>
<dbReference type="InterPro" id="IPR023214">
    <property type="entry name" value="HAD_sf"/>
</dbReference>